<accession>A0A0P1EKC2</accession>
<keyword evidence="3" id="KW-1185">Reference proteome</keyword>
<evidence type="ECO:0000313" key="2">
    <source>
        <dbReference type="EMBL" id="CUH50903.1"/>
    </source>
</evidence>
<evidence type="ECO:0008006" key="4">
    <source>
        <dbReference type="Google" id="ProtNLM"/>
    </source>
</evidence>
<dbReference type="InterPro" id="IPR014710">
    <property type="entry name" value="RmlC-like_jellyroll"/>
</dbReference>
<dbReference type="SUPFAM" id="SSF51182">
    <property type="entry name" value="RmlC-like cupins"/>
    <property type="match status" value="1"/>
</dbReference>
<dbReference type="AlphaFoldDB" id="A0A0P1EKC2"/>
<dbReference type="EMBL" id="CYPW01000004">
    <property type="protein sequence ID" value="CUH50903.1"/>
    <property type="molecule type" value="Genomic_DNA"/>
</dbReference>
<dbReference type="Gene3D" id="2.60.120.10">
    <property type="entry name" value="Jelly Rolls"/>
    <property type="match status" value="1"/>
</dbReference>
<keyword evidence="1" id="KW-0732">Signal</keyword>
<evidence type="ECO:0000313" key="3">
    <source>
        <dbReference type="Proteomes" id="UP000054823"/>
    </source>
</evidence>
<feature type="signal peptide" evidence="1">
    <location>
        <begin position="1"/>
        <end position="19"/>
    </location>
</feature>
<sequence length="143" mass="14996">MKHLITAALLAALPALAHAGTQQIDLDALPGKTVHDTATLKPLALTEDGKPLSVLLEVPANAVVPAHATKSGLRMLTVVDGTLYWGDGDKIDAGAETVYPQGSILMVRPGEMHWLAAREGALRLQLVVMPDDAPTPGVAKQLN</sequence>
<dbReference type="RefSeq" id="WP_058238283.1">
    <property type="nucleotide sequence ID" value="NZ_CYPW01000004.1"/>
</dbReference>
<gene>
    <name evidence="2" type="ORF">SHM7688_00334</name>
</gene>
<name>A0A0P1EKC2_9RHOB</name>
<dbReference type="Proteomes" id="UP000054823">
    <property type="component" value="Unassembled WGS sequence"/>
</dbReference>
<proteinExistence type="predicted"/>
<organism evidence="2 3">
    <name type="scientific">Shimia marina</name>
    <dbReference type="NCBI Taxonomy" id="321267"/>
    <lineage>
        <taxon>Bacteria</taxon>
        <taxon>Pseudomonadati</taxon>
        <taxon>Pseudomonadota</taxon>
        <taxon>Alphaproteobacteria</taxon>
        <taxon>Rhodobacterales</taxon>
        <taxon>Roseobacteraceae</taxon>
    </lineage>
</organism>
<dbReference type="OrthoDB" id="9811153at2"/>
<dbReference type="InterPro" id="IPR011051">
    <property type="entry name" value="RmlC_Cupin_sf"/>
</dbReference>
<evidence type="ECO:0000256" key="1">
    <source>
        <dbReference type="SAM" id="SignalP"/>
    </source>
</evidence>
<reference evidence="2 3" key="1">
    <citation type="submission" date="2015-09" db="EMBL/GenBank/DDBJ databases">
        <authorList>
            <consortium name="Swine Surveillance"/>
        </authorList>
    </citation>
    <scope>NUCLEOTIDE SEQUENCE [LARGE SCALE GENOMIC DNA]</scope>
    <source>
        <strain evidence="2 3">CECT 7688</strain>
    </source>
</reference>
<protein>
    <recommendedName>
        <fullName evidence="4">Cupin domain protein</fullName>
    </recommendedName>
</protein>
<feature type="chain" id="PRO_5006061624" description="Cupin domain protein" evidence="1">
    <location>
        <begin position="20"/>
        <end position="143"/>
    </location>
</feature>